<dbReference type="PANTHER" id="PTHR33418">
    <property type="entry name" value="HELICASE-ASSOCIATED"/>
    <property type="match status" value="1"/>
</dbReference>
<protein>
    <recommendedName>
        <fullName evidence="2">Helicase-associated domain-containing protein</fullName>
    </recommendedName>
</protein>
<gene>
    <name evidence="3" type="ORF">SEMRO_2513_G329860.1</name>
</gene>
<feature type="compositionally biased region" description="Basic and acidic residues" evidence="1">
    <location>
        <begin position="101"/>
        <end position="124"/>
    </location>
</feature>
<dbReference type="Proteomes" id="UP001153069">
    <property type="component" value="Unassembled WGS sequence"/>
</dbReference>
<evidence type="ECO:0000256" key="1">
    <source>
        <dbReference type="SAM" id="MobiDB-lite"/>
    </source>
</evidence>
<proteinExistence type="predicted"/>
<organism evidence="3 4">
    <name type="scientific">Seminavis robusta</name>
    <dbReference type="NCBI Taxonomy" id="568900"/>
    <lineage>
        <taxon>Eukaryota</taxon>
        <taxon>Sar</taxon>
        <taxon>Stramenopiles</taxon>
        <taxon>Ochrophyta</taxon>
        <taxon>Bacillariophyta</taxon>
        <taxon>Bacillariophyceae</taxon>
        <taxon>Bacillariophycidae</taxon>
        <taxon>Naviculales</taxon>
        <taxon>Naviculaceae</taxon>
        <taxon>Seminavis</taxon>
    </lineage>
</organism>
<dbReference type="EMBL" id="CAICTM010002511">
    <property type="protein sequence ID" value="CAB9529469.1"/>
    <property type="molecule type" value="Genomic_DNA"/>
</dbReference>
<name>A0A9N8F2J0_9STRA</name>
<evidence type="ECO:0000259" key="2">
    <source>
        <dbReference type="Pfam" id="PF03457"/>
    </source>
</evidence>
<feature type="domain" description="Helicase-associated" evidence="2">
    <location>
        <begin position="220"/>
        <end position="286"/>
    </location>
</feature>
<dbReference type="Pfam" id="PF03457">
    <property type="entry name" value="HA"/>
    <property type="match status" value="2"/>
</dbReference>
<dbReference type="PANTHER" id="PTHR33418:SF1">
    <property type="entry name" value="HELICASE-ASSOCIATED DOMAIN-CONTAINING PROTEIN"/>
    <property type="match status" value="1"/>
</dbReference>
<feature type="compositionally biased region" description="Basic and acidic residues" evidence="1">
    <location>
        <begin position="1"/>
        <end position="92"/>
    </location>
</feature>
<dbReference type="AlphaFoldDB" id="A0A9N8F2J0"/>
<feature type="domain" description="Helicase-associated" evidence="2">
    <location>
        <begin position="135"/>
        <end position="205"/>
    </location>
</feature>
<feature type="region of interest" description="Disordered" evidence="1">
    <location>
        <begin position="1"/>
        <end position="124"/>
    </location>
</feature>
<keyword evidence="4" id="KW-1185">Reference proteome</keyword>
<sequence length="295" mass="34369">MKVEMKEKIVSEEAKDSEAMDSETKEKMDTDAKQKIEAKSSETMDSETKEKMDSDAKEEIVLEAKDSETMDSETKEKMDTDAKGSESDKKNLGNEAEEKIEENKSDAKSKKTEKKEKDVAKKAKKKIETFKKKMSWEDCIKECKEFLAENGHCKIPTTGSYKGNKTFGNWVQETRRNFKLQMTGGKKPRRALTQEQIDELEELNFHWGVELDLNKVKETDTAWEANFQKLKEYKDANGDFDVPMESDSLKLAKWTRVQRTQKYYRDTKRKCLINKERIQKLGDIGFDWKGERKMD</sequence>
<dbReference type="InterPro" id="IPR005114">
    <property type="entry name" value="Helicase_assoc"/>
</dbReference>
<evidence type="ECO:0000313" key="3">
    <source>
        <dbReference type="EMBL" id="CAB9529469.1"/>
    </source>
</evidence>
<evidence type="ECO:0000313" key="4">
    <source>
        <dbReference type="Proteomes" id="UP001153069"/>
    </source>
</evidence>
<dbReference type="Gene3D" id="6.10.140.530">
    <property type="match status" value="2"/>
</dbReference>
<dbReference type="OrthoDB" id="70932at2759"/>
<comment type="caution">
    <text evidence="3">The sequence shown here is derived from an EMBL/GenBank/DDBJ whole genome shotgun (WGS) entry which is preliminary data.</text>
</comment>
<reference evidence="3" key="1">
    <citation type="submission" date="2020-06" db="EMBL/GenBank/DDBJ databases">
        <authorList>
            <consortium name="Plant Systems Biology data submission"/>
        </authorList>
    </citation>
    <scope>NUCLEOTIDE SEQUENCE</scope>
    <source>
        <strain evidence="3">D6</strain>
    </source>
</reference>
<accession>A0A9N8F2J0</accession>